<dbReference type="Proteomes" id="UP000447873">
    <property type="component" value="Unassembled WGS sequence"/>
</dbReference>
<evidence type="ECO:0000256" key="1">
    <source>
        <dbReference type="SAM" id="MobiDB-lite"/>
    </source>
</evidence>
<keyword evidence="7" id="KW-1185">Reference proteome</keyword>
<dbReference type="OrthoDB" id="5272396at2759"/>
<evidence type="ECO:0000313" key="5">
    <source>
        <dbReference type="Proteomes" id="UP000433883"/>
    </source>
</evidence>
<dbReference type="AlphaFoldDB" id="A0A8H3YX05"/>
<evidence type="ECO:0000313" key="3">
    <source>
        <dbReference type="EMBL" id="KAE9975019.1"/>
    </source>
</evidence>
<evidence type="ECO:0000313" key="4">
    <source>
        <dbReference type="EMBL" id="KAE9989833.1"/>
    </source>
</evidence>
<evidence type="ECO:0000313" key="2">
    <source>
        <dbReference type="EMBL" id="KAE9974993.1"/>
    </source>
</evidence>
<accession>A0A8H3YX05</accession>
<dbReference type="Proteomes" id="UP000490939">
    <property type="component" value="Unassembled WGS sequence"/>
</dbReference>
<dbReference type="Proteomes" id="UP000433883">
    <property type="component" value="Unassembled WGS sequence"/>
</dbReference>
<dbReference type="PANTHER" id="PTHR42085">
    <property type="entry name" value="F-BOX DOMAIN-CONTAINING PROTEIN"/>
    <property type="match status" value="1"/>
</dbReference>
<proteinExistence type="predicted"/>
<sequence>MVKSWETRPDLANSTPWQPQEQHGLLQWQRSEKRRPGTGFLDLPRELRNMVYRYHFGNSRVMCCIYDDFWHRRVPPSGLSIRHASERESLRREYWRDYCQNLPKETTETQFLLLCKQIHYEASEMMYKNTTLALHFEDDVLDGRIIVRPTRVDGQNLPATYLSFIRRISFENNMGPFIIEWNHQPCFVALSERLISTFSLFTHVDVIQEFDWDLFNNAITSWRILWDEKHEGDNHELRSKLLNTTVNQLFPKRPPALPFMHLAKNHHLWGYWLQYDTTLKEQEKEFSEAFERMKREFNVECSNRGNHVQCDDGWVLSLGYRKSIDGGYVDHYDGWGPDMKEWVDGFEEFDEFDGWAWSLEEYWDVWKDKQARKAITSPALLRKY</sequence>
<comment type="caution">
    <text evidence="2">The sequence shown here is derived from an EMBL/GenBank/DDBJ whole genome shotgun (WGS) entry which is preliminary data.</text>
</comment>
<gene>
    <name evidence="2" type="ORF">BLS_002830</name>
    <name evidence="4" type="ORF">EG327_002174</name>
    <name evidence="3" type="ORF">EG328_003495</name>
</gene>
<evidence type="ECO:0000313" key="7">
    <source>
        <dbReference type="Proteomes" id="UP000490939"/>
    </source>
</evidence>
<organism evidence="2 5">
    <name type="scientific">Venturia inaequalis</name>
    <name type="common">Apple scab fungus</name>
    <dbReference type="NCBI Taxonomy" id="5025"/>
    <lineage>
        <taxon>Eukaryota</taxon>
        <taxon>Fungi</taxon>
        <taxon>Dikarya</taxon>
        <taxon>Ascomycota</taxon>
        <taxon>Pezizomycotina</taxon>
        <taxon>Dothideomycetes</taxon>
        <taxon>Pleosporomycetidae</taxon>
        <taxon>Venturiales</taxon>
        <taxon>Venturiaceae</taxon>
        <taxon>Venturia</taxon>
    </lineage>
</organism>
<dbReference type="EMBL" id="WNWQ01000190">
    <property type="protein sequence ID" value="KAE9974993.1"/>
    <property type="molecule type" value="Genomic_DNA"/>
</dbReference>
<feature type="region of interest" description="Disordered" evidence="1">
    <location>
        <begin position="1"/>
        <end position="22"/>
    </location>
</feature>
<name>A0A8H3YX05_VENIN</name>
<protein>
    <submittedName>
        <fullName evidence="2">Uncharacterized protein</fullName>
    </submittedName>
</protein>
<reference evidence="2 5" key="1">
    <citation type="submission" date="2019-11" db="EMBL/GenBank/DDBJ databases">
        <title>Venturia inaequalis Genome Resource.</title>
        <authorList>
            <person name="Lichtner F.J."/>
        </authorList>
    </citation>
    <scope>NUCLEOTIDE SEQUENCE [LARGE SCALE GENOMIC DNA]</scope>
    <source>
        <strain evidence="3 6">120213</strain>
        <strain evidence="2">Bline_iso_100314</strain>
        <strain evidence="4 7">DMI_063113</strain>
    </source>
</reference>
<dbReference type="InterPro" id="IPR038883">
    <property type="entry name" value="AN11006-like"/>
</dbReference>
<dbReference type="EMBL" id="WNWS01000204">
    <property type="protein sequence ID" value="KAE9975019.1"/>
    <property type="molecule type" value="Genomic_DNA"/>
</dbReference>
<feature type="compositionally biased region" description="Polar residues" evidence="1">
    <location>
        <begin position="12"/>
        <end position="21"/>
    </location>
</feature>
<dbReference type="PANTHER" id="PTHR42085:SF1">
    <property type="entry name" value="F-BOX DOMAIN-CONTAINING PROTEIN"/>
    <property type="match status" value="1"/>
</dbReference>
<evidence type="ECO:0000313" key="6">
    <source>
        <dbReference type="Proteomes" id="UP000447873"/>
    </source>
</evidence>
<dbReference type="EMBL" id="WNWR01000166">
    <property type="protein sequence ID" value="KAE9989833.1"/>
    <property type="molecule type" value="Genomic_DNA"/>
</dbReference>